<feature type="coiled-coil region" evidence="1">
    <location>
        <begin position="45"/>
        <end position="98"/>
    </location>
</feature>
<accession>A0AAD3P3C9</accession>
<dbReference type="AlphaFoldDB" id="A0AAD3P3C9"/>
<reference evidence="2" key="1">
    <citation type="submission" date="2023-05" db="EMBL/GenBank/DDBJ databases">
        <title>Nepenthes gracilis genome sequencing.</title>
        <authorList>
            <person name="Fukushima K."/>
        </authorList>
    </citation>
    <scope>NUCLEOTIDE SEQUENCE</scope>
    <source>
        <strain evidence="2">SING2019-196</strain>
    </source>
</reference>
<comment type="caution">
    <text evidence="2">The sequence shown here is derived from an EMBL/GenBank/DDBJ whole genome shotgun (WGS) entry which is preliminary data.</text>
</comment>
<gene>
    <name evidence="2" type="ORF">Nepgr_000695</name>
</gene>
<keyword evidence="1" id="KW-0175">Coiled coil</keyword>
<protein>
    <submittedName>
        <fullName evidence="2">Uncharacterized protein</fullName>
    </submittedName>
</protein>
<sequence>MASANFMNWPSSPSTVVNDATIHPLPAAAPPDPCSQNCSSSPPFISRADEKMQRAAMKLRNAVDQVLPWSRIEKDKELENLQAGLARARVLIREAMQSGKKSYFFSYEDIDYVP</sequence>
<name>A0AAD3P3C9_NEPGR</name>
<evidence type="ECO:0000313" key="2">
    <source>
        <dbReference type="EMBL" id="GMG98855.1"/>
    </source>
</evidence>
<evidence type="ECO:0000256" key="1">
    <source>
        <dbReference type="SAM" id="Coils"/>
    </source>
</evidence>
<dbReference type="Proteomes" id="UP001279734">
    <property type="component" value="Unassembled WGS sequence"/>
</dbReference>
<keyword evidence="3" id="KW-1185">Reference proteome</keyword>
<dbReference type="EMBL" id="BSYO01000001">
    <property type="protein sequence ID" value="GMG98855.1"/>
    <property type="molecule type" value="Genomic_DNA"/>
</dbReference>
<evidence type="ECO:0000313" key="3">
    <source>
        <dbReference type="Proteomes" id="UP001279734"/>
    </source>
</evidence>
<organism evidence="2 3">
    <name type="scientific">Nepenthes gracilis</name>
    <name type="common">Slender pitcher plant</name>
    <dbReference type="NCBI Taxonomy" id="150966"/>
    <lineage>
        <taxon>Eukaryota</taxon>
        <taxon>Viridiplantae</taxon>
        <taxon>Streptophyta</taxon>
        <taxon>Embryophyta</taxon>
        <taxon>Tracheophyta</taxon>
        <taxon>Spermatophyta</taxon>
        <taxon>Magnoliopsida</taxon>
        <taxon>eudicotyledons</taxon>
        <taxon>Gunneridae</taxon>
        <taxon>Pentapetalae</taxon>
        <taxon>Caryophyllales</taxon>
        <taxon>Nepenthaceae</taxon>
        <taxon>Nepenthes</taxon>
    </lineage>
</organism>
<proteinExistence type="predicted"/>